<dbReference type="EMBL" id="GDJX01006915">
    <property type="protein sequence ID" value="JAT61021.1"/>
    <property type="molecule type" value="Transcribed_RNA"/>
</dbReference>
<name>A0A1D1Z2B4_9ARAE</name>
<accession>A0A1D1Z2B4</accession>
<evidence type="ECO:0000313" key="1">
    <source>
        <dbReference type="EMBL" id="JAT61021.1"/>
    </source>
</evidence>
<keyword evidence="1" id="KW-0808">Transferase</keyword>
<protein>
    <submittedName>
        <fullName evidence="1">Polyribonucleotide nucleotidyltransferase</fullName>
    </submittedName>
</protein>
<sequence>FDEIPSPPQFSAIFTMVLNHEVCHLKCELSIIRSRNLDLINPSSDLFLRCYVSTGDGKRIRIDTEGFPLADDKGPRVLTLLECLGDDDHMSSLLEHYGMVLELRQRSAASLLARFMGSKLMGAASFAWKDVVGSTDMSLERWVTARGCVPDGVKPPALLLGIKIRVIRTVVKVGIGRIEGRMVECCRECDCRQCHWNLEGEDMLGLATTAAEACYS</sequence>
<dbReference type="GO" id="GO:0016740">
    <property type="term" value="F:transferase activity"/>
    <property type="evidence" value="ECO:0007669"/>
    <property type="project" value="UniProtKB-KW"/>
</dbReference>
<dbReference type="PANTHER" id="PTHR35503:SF2">
    <property type="entry name" value="OS04G0455700 PROTEIN"/>
    <property type="match status" value="1"/>
</dbReference>
<dbReference type="PANTHER" id="PTHR35503">
    <property type="entry name" value="OSJNBA0006M15.15 PROTEIN"/>
    <property type="match status" value="1"/>
</dbReference>
<feature type="non-terminal residue" evidence="1">
    <location>
        <position position="1"/>
    </location>
</feature>
<gene>
    <name evidence="1" type="primary">pnp_20</name>
    <name evidence="1" type="ORF">g.2329</name>
</gene>
<proteinExistence type="predicted"/>
<reference evidence="1" key="1">
    <citation type="submission" date="2015-07" db="EMBL/GenBank/DDBJ databases">
        <title>Transcriptome Assembly of Anthurium amnicola.</title>
        <authorList>
            <person name="Suzuki J."/>
        </authorList>
    </citation>
    <scope>NUCLEOTIDE SEQUENCE</scope>
</reference>
<dbReference type="AlphaFoldDB" id="A0A1D1Z2B4"/>
<organism evidence="1">
    <name type="scientific">Anthurium amnicola</name>
    <dbReference type="NCBI Taxonomy" id="1678845"/>
    <lineage>
        <taxon>Eukaryota</taxon>
        <taxon>Viridiplantae</taxon>
        <taxon>Streptophyta</taxon>
        <taxon>Embryophyta</taxon>
        <taxon>Tracheophyta</taxon>
        <taxon>Spermatophyta</taxon>
        <taxon>Magnoliopsida</taxon>
        <taxon>Liliopsida</taxon>
        <taxon>Araceae</taxon>
        <taxon>Pothoideae</taxon>
        <taxon>Potheae</taxon>
        <taxon>Anthurium</taxon>
    </lineage>
</organism>